<evidence type="ECO:0000256" key="2">
    <source>
        <dbReference type="ARBA" id="ARBA00023002"/>
    </source>
</evidence>
<keyword evidence="2" id="KW-0560">Oxidoreductase</keyword>
<keyword evidence="4" id="KW-1185">Reference proteome</keyword>
<dbReference type="InterPro" id="IPR002347">
    <property type="entry name" value="SDR_fam"/>
</dbReference>
<gene>
    <name evidence="3" type="ORF">OVY01_22110</name>
</gene>
<dbReference type="RefSeq" id="WP_267849782.1">
    <property type="nucleotide sequence ID" value="NZ_JAPMXC010000013.1"/>
</dbReference>
<comment type="caution">
    <text evidence="3">The sequence shown here is derived from an EMBL/GenBank/DDBJ whole genome shotgun (WGS) entry which is preliminary data.</text>
</comment>
<evidence type="ECO:0000313" key="4">
    <source>
        <dbReference type="Proteomes" id="UP001082899"/>
    </source>
</evidence>
<dbReference type="CDD" id="cd08932">
    <property type="entry name" value="HetN_like_SDR_c"/>
    <property type="match status" value="1"/>
</dbReference>
<dbReference type="InterPro" id="IPR036291">
    <property type="entry name" value="NAD(P)-bd_dom_sf"/>
</dbReference>
<sequence>MSRGSMSRGTAKVAMISGATRGIGLEIAREFARRGYRLSLGARDPATAAATFATFAGNDALTFPYEARARDAGRDWVAATFERFGRIDVLVCSAGICKHIGLEEGSDDLLEETLDINVQAPFRLVRAALPHLRKPGDARVVLLSSLSGKRVSNLNVGYQMSKHAVIALNHAVRRAGWQDGIRSTAICPGYVNTDMASGIADIGPEAMTQPGDVARIVADTVALPNTASVAEILVNCRYENLL</sequence>
<comment type="similarity">
    <text evidence="1">Belongs to the short-chain dehydrogenases/reductases (SDR) family.</text>
</comment>
<organism evidence="3 4">
    <name type="scientific">Robbsia betulipollinis</name>
    <dbReference type="NCBI Taxonomy" id="2981849"/>
    <lineage>
        <taxon>Bacteria</taxon>
        <taxon>Pseudomonadati</taxon>
        <taxon>Pseudomonadota</taxon>
        <taxon>Betaproteobacteria</taxon>
        <taxon>Burkholderiales</taxon>
        <taxon>Burkholderiaceae</taxon>
        <taxon>Robbsia</taxon>
    </lineage>
</organism>
<accession>A0ABT3ZVG9</accession>
<protein>
    <submittedName>
        <fullName evidence="3">SDR family NAD(P)-dependent oxidoreductase</fullName>
    </submittedName>
</protein>
<dbReference type="Pfam" id="PF00106">
    <property type="entry name" value="adh_short"/>
    <property type="match status" value="1"/>
</dbReference>
<reference evidence="3" key="1">
    <citation type="submission" date="2022-11" db="EMBL/GenBank/DDBJ databases">
        <title>Robbsia betulipollinis sp. nov., isolated from pollen of birch (Betula pendula).</title>
        <authorList>
            <person name="Shi H."/>
            <person name="Ambika Manirajan B."/>
            <person name="Ratering S."/>
            <person name="Geissler-Plaum R."/>
            <person name="Schnell S."/>
        </authorList>
    </citation>
    <scope>NUCLEOTIDE SEQUENCE</scope>
    <source>
        <strain evidence="3">Bb-Pol-6</strain>
    </source>
</reference>
<dbReference type="PANTHER" id="PTHR44196">
    <property type="entry name" value="DEHYDROGENASE/REDUCTASE SDR FAMILY MEMBER 7B"/>
    <property type="match status" value="1"/>
</dbReference>
<evidence type="ECO:0000256" key="1">
    <source>
        <dbReference type="ARBA" id="ARBA00006484"/>
    </source>
</evidence>
<dbReference type="PANTHER" id="PTHR44196:SF1">
    <property type="entry name" value="DEHYDROGENASE_REDUCTASE SDR FAMILY MEMBER 7B"/>
    <property type="match status" value="1"/>
</dbReference>
<dbReference type="Proteomes" id="UP001082899">
    <property type="component" value="Unassembled WGS sequence"/>
</dbReference>
<name>A0ABT3ZVG9_9BURK</name>
<proteinExistence type="inferred from homology"/>
<dbReference type="SUPFAM" id="SSF51735">
    <property type="entry name" value="NAD(P)-binding Rossmann-fold domains"/>
    <property type="match status" value="1"/>
</dbReference>
<dbReference type="EMBL" id="JAPMXC010000013">
    <property type="protein sequence ID" value="MCY0389838.1"/>
    <property type="molecule type" value="Genomic_DNA"/>
</dbReference>
<evidence type="ECO:0000313" key="3">
    <source>
        <dbReference type="EMBL" id="MCY0389838.1"/>
    </source>
</evidence>
<dbReference type="PRINTS" id="PR00081">
    <property type="entry name" value="GDHRDH"/>
</dbReference>
<dbReference type="Gene3D" id="3.40.50.720">
    <property type="entry name" value="NAD(P)-binding Rossmann-like Domain"/>
    <property type="match status" value="1"/>
</dbReference>